<evidence type="ECO:0000256" key="1">
    <source>
        <dbReference type="SAM" id="MobiDB-lite"/>
    </source>
</evidence>
<dbReference type="GeneTree" id="ENSGT00950000185509"/>
<proteinExistence type="predicted"/>
<reference evidence="3" key="1">
    <citation type="submission" date="2016-06" db="EMBL/GenBank/DDBJ databases">
        <title>De novo assembly and RNA-Seq shows season-dependent expression and editing in black bear kidneys.</title>
        <authorList>
            <person name="Korstanje R."/>
            <person name="Srivastava A."/>
            <person name="Sarsani V.K."/>
            <person name="Sheehan S.M."/>
            <person name="Seger R.L."/>
            <person name="Barter M.E."/>
            <person name="Lindqvist C."/>
            <person name="Brody L.C."/>
            <person name="Mullikin J.C."/>
        </authorList>
    </citation>
    <scope>NUCLEOTIDE SEQUENCE [LARGE SCALE GENOMIC DNA]</scope>
</reference>
<feature type="compositionally biased region" description="Acidic residues" evidence="1">
    <location>
        <begin position="12"/>
        <end position="24"/>
    </location>
</feature>
<dbReference type="Proteomes" id="UP000291022">
    <property type="component" value="Unassembled WGS sequence"/>
</dbReference>
<feature type="compositionally biased region" description="Pro residues" evidence="1">
    <location>
        <begin position="69"/>
        <end position="81"/>
    </location>
</feature>
<dbReference type="AlphaFoldDB" id="A0A452SV60"/>
<protein>
    <submittedName>
        <fullName evidence="2">Uncharacterized protein</fullName>
    </submittedName>
</protein>
<organism evidence="2 3">
    <name type="scientific">Ursus americanus</name>
    <name type="common">American black bear</name>
    <name type="synonym">Euarctos americanus</name>
    <dbReference type="NCBI Taxonomy" id="9643"/>
    <lineage>
        <taxon>Eukaryota</taxon>
        <taxon>Metazoa</taxon>
        <taxon>Chordata</taxon>
        <taxon>Craniata</taxon>
        <taxon>Vertebrata</taxon>
        <taxon>Euteleostomi</taxon>
        <taxon>Mammalia</taxon>
        <taxon>Eutheria</taxon>
        <taxon>Laurasiatheria</taxon>
        <taxon>Carnivora</taxon>
        <taxon>Caniformia</taxon>
        <taxon>Ursidae</taxon>
        <taxon>Ursus</taxon>
    </lineage>
</organism>
<feature type="region of interest" description="Disordered" evidence="1">
    <location>
        <begin position="102"/>
        <end position="131"/>
    </location>
</feature>
<accession>A0A452SV60</accession>
<name>A0A452SV60_URSAM</name>
<reference evidence="2" key="3">
    <citation type="submission" date="2025-09" db="UniProtKB">
        <authorList>
            <consortium name="Ensembl"/>
        </authorList>
    </citation>
    <scope>IDENTIFICATION</scope>
</reference>
<feature type="region of interest" description="Disordered" evidence="1">
    <location>
        <begin position="1"/>
        <end position="89"/>
    </location>
</feature>
<sequence length="167" mass="18243">SWVHHTASRCEEESEEGKEEEELGELALHVLHPWGPEDPMLGAQASMGSHSKAKSEAGSVDNVNSTPSRPSPKPWQGPMPAPEVGWRGQGSTVQEVIICPPCLPKDDQNVSLDKTQDRQEPQILAGDGEGEWSLVVRPDGQQLPLDLETAFCSMFTRSSLQPHAEEN</sequence>
<dbReference type="STRING" id="9643.ENSUAMP00000036779"/>
<dbReference type="Ensembl" id="ENSUAMT00000040940.1">
    <property type="protein sequence ID" value="ENSUAMP00000036779.1"/>
    <property type="gene ID" value="ENSUAMG00000027863.1"/>
</dbReference>
<keyword evidence="3" id="KW-1185">Reference proteome</keyword>
<feature type="compositionally biased region" description="Basic and acidic residues" evidence="1">
    <location>
        <begin position="104"/>
        <end position="120"/>
    </location>
</feature>
<evidence type="ECO:0000313" key="2">
    <source>
        <dbReference type="Ensembl" id="ENSUAMP00000036779.1"/>
    </source>
</evidence>
<evidence type="ECO:0000313" key="3">
    <source>
        <dbReference type="Proteomes" id="UP000291022"/>
    </source>
</evidence>
<reference evidence="2" key="2">
    <citation type="submission" date="2025-08" db="UniProtKB">
        <authorList>
            <consortium name="Ensembl"/>
        </authorList>
    </citation>
    <scope>IDENTIFICATION</scope>
</reference>